<dbReference type="InterPro" id="IPR012505">
    <property type="entry name" value="YbbR"/>
</dbReference>
<dbReference type="InterPro" id="IPR053154">
    <property type="entry name" value="c-di-AMP_regulator"/>
</dbReference>
<gene>
    <name evidence="2" type="ORF">J2Z43_002194</name>
</gene>
<protein>
    <submittedName>
        <fullName evidence="2">YbbR domain-containing protein</fullName>
    </submittedName>
</protein>
<organism evidence="2 3">
    <name type="scientific">Metaclostridioides mangenotii</name>
    <dbReference type="NCBI Taxonomy" id="1540"/>
    <lineage>
        <taxon>Bacteria</taxon>
        <taxon>Bacillati</taxon>
        <taxon>Bacillota</taxon>
        <taxon>Clostridia</taxon>
        <taxon>Peptostreptococcales</taxon>
        <taxon>Peptostreptococcaceae</taxon>
        <taxon>Metaclostridioides</taxon>
    </lineage>
</organism>
<name>A0ABS4ECY8_9FIRM</name>
<feature type="transmembrane region" description="Helical" evidence="1">
    <location>
        <begin position="12"/>
        <end position="30"/>
    </location>
</feature>
<dbReference type="PANTHER" id="PTHR37804">
    <property type="entry name" value="CDAA REGULATORY PROTEIN CDAR"/>
    <property type="match status" value="1"/>
</dbReference>
<reference evidence="2 3" key="1">
    <citation type="submission" date="2021-03" db="EMBL/GenBank/DDBJ databases">
        <title>Genomic Encyclopedia of Type Strains, Phase IV (KMG-IV): sequencing the most valuable type-strain genomes for metagenomic binning, comparative biology and taxonomic classification.</title>
        <authorList>
            <person name="Goeker M."/>
        </authorList>
    </citation>
    <scope>NUCLEOTIDE SEQUENCE [LARGE SCALE GENOMIC DNA]</scope>
    <source>
        <strain evidence="2 3">DSM 1289</strain>
    </source>
</reference>
<comment type="caution">
    <text evidence="2">The sequence shown here is derived from an EMBL/GenBank/DDBJ whole genome shotgun (WGS) entry which is preliminary data.</text>
</comment>
<sequence>MINKFKHNTRIKVIALISAMVLWMYVMLAIDPQSKNLIEDVPVSITNTTELEDKGFVVYPENDLTADVYISGELSKVKNTTKSKIYVYGEIKEPLEGSNDMYLRSNVSEGVNSSLKNNMIIVNLERVVKRDKVIKVNVKGEKKDDISEIKLEKNKVKVTGPRSMVNKVKSIEADLNVENGKDNFTRNLKLTPVDESGKKVEDVVLSNYYVNADVEMFKQKTVPIKFNLKEGNTEDIKSYNVSSKEIVIKGKKEAVEAVNAIDTDTIDLKQLENANEINVTLTVPEGINTEFSTITVSKKEKDLSKDSFSFNSSEIEIRNNIEEDADKAIINTDEIKVDVEYDNTLEAAKKSDIKLYIDLTQQSTTNYKYVIKFESSFNFKNVKITPNVVEVK</sequence>
<dbReference type="PANTHER" id="PTHR37804:SF1">
    <property type="entry name" value="CDAA REGULATORY PROTEIN CDAR"/>
    <property type="match status" value="1"/>
</dbReference>
<keyword evidence="3" id="KW-1185">Reference proteome</keyword>
<keyword evidence="1" id="KW-1133">Transmembrane helix</keyword>
<evidence type="ECO:0000313" key="2">
    <source>
        <dbReference type="EMBL" id="MBP1855796.1"/>
    </source>
</evidence>
<dbReference type="Proteomes" id="UP000767291">
    <property type="component" value="Unassembled WGS sequence"/>
</dbReference>
<keyword evidence="1" id="KW-0812">Transmembrane</keyword>
<proteinExistence type="predicted"/>
<dbReference type="Gene3D" id="2.170.120.30">
    <property type="match status" value="2"/>
</dbReference>
<dbReference type="Gene3D" id="2.170.120.40">
    <property type="entry name" value="YbbR-like domain"/>
    <property type="match status" value="2"/>
</dbReference>
<evidence type="ECO:0000313" key="3">
    <source>
        <dbReference type="Proteomes" id="UP000767291"/>
    </source>
</evidence>
<keyword evidence="1" id="KW-0472">Membrane</keyword>
<dbReference type="EMBL" id="JAGGJX010000004">
    <property type="protein sequence ID" value="MBP1855796.1"/>
    <property type="molecule type" value="Genomic_DNA"/>
</dbReference>
<evidence type="ECO:0000256" key="1">
    <source>
        <dbReference type="SAM" id="Phobius"/>
    </source>
</evidence>
<dbReference type="Pfam" id="PF07949">
    <property type="entry name" value="YbbR"/>
    <property type="match status" value="2"/>
</dbReference>
<accession>A0ABS4ECY8</accession>
<dbReference type="RefSeq" id="WP_209457188.1">
    <property type="nucleotide sequence ID" value="NZ_BAAACS010000004.1"/>
</dbReference>